<feature type="compositionally biased region" description="Low complexity" evidence="7">
    <location>
        <begin position="334"/>
        <end position="347"/>
    </location>
</feature>
<comment type="catalytic activity">
    <reaction evidence="1">
        <text>ATP + protein L-histidine = ADP + protein N-phospho-L-histidine.</text>
        <dbReference type="EC" id="2.7.13.3"/>
    </reaction>
</comment>
<sequence>MGGEWAFVTVLVSGRLSSGGGISLGTVRGERAGSDVGVTDWLRRDPWWVVGRCDGGWRASAPSGSSRACVTRTTAVGRQTLRLPSRTSLSRLALKQSRDPQREPTSSSTSQRRRRRRPLLLASTSRSTSPSTGGDESALAARHATLAPSAPTLPHFSTEYLHLCRAQFEVLVSSVGAARCAVFFRREAPDGALEFVPICVHPESQSVWVVGNAPGSRPPVGPVALPGGLAAEWLLPDYPFVSPGKSRVNHLPDGGLSAPIVDDNMVAGLLVVWPSALSSGGNNKSGRRRGGALWATRQKDEVASVARTLSLAFTLDQRRQGERTSPNDRLDPMDAIGAPPSDGAAADAEARQRREAASRESLMISQMREVLSTILHQVRSPLSALRTFGKLLLRRLPPEDLNRDLARDIIVQSERLGDLLLPLDRVAHVPSLLPPSRGGQEVGWRGMLAGGAMAASDAERHSRSRDLLLPPSTPSVDTTTAIAAGTAENNRALQPRLCWMPDVVRPLIGPAKALALELGVALYAAVEPMDTPAILADAFALREAASNIIENAIKYTALGAPPAYRAVYLWIQTVQLRPRRAASPSKTAAAVVPDADQAVALYVADTGPGVAPAESSLVWQRGYRGQVAGERALPTRRTAAASSSSPSTALADRTSSSSSSSSSASPARGTGLGLYVTQQLVETMGGQVVLISPWPPAVPSDPVNVAATTTTTTTMTTNREPSRSNGDGNAASDRSALCVHPQRRPAGGMELLVPPRRARGRPAKRVENAESICSGDGSGGGGPGTLVGIVFRRALAA</sequence>
<evidence type="ECO:0000259" key="8">
    <source>
        <dbReference type="PROSITE" id="PS50109"/>
    </source>
</evidence>
<feature type="compositionally biased region" description="Low complexity" evidence="7">
    <location>
        <begin position="631"/>
        <end position="665"/>
    </location>
</feature>
<feature type="compositionally biased region" description="Basic and acidic residues" evidence="7">
    <location>
        <begin position="348"/>
        <end position="358"/>
    </location>
</feature>
<keyword evidence="4" id="KW-0808">Transferase</keyword>
<evidence type="ECO:0000256" key="5">
    <source>
        <dbReference type="ARBA" id="ARBA00022777"/>
    </source>
</evidence>
<accession>A0AAV9ITV5</accession>
<dbReference type="EMBL" id="JANCYW010000005">
    <property type="protein sequence ID" value="KAK4535674.1"/>
    <property type="molecule type" value="Genomic_DNA"/>
</dbReference>
<dbReference type="PANTHER" id="PTHR43711">
    <property type="entry name" value="TWO-COMPONENT HISTIDINE KINASE"/>
    <property type="match status" value="1"/>
</dbReference>
<comment type="caution">
    <text evidence="9">The sequence shown here is derived from an EMBL/GenBank/DDBJ whole genome shotgun (WGS) entry which is preliminary data.</text>
</comment>
<dbReference type="PROSITE" id="PS50109">
    <property type="entry name" value="HIS_KIN"/>
    <property type="match status" value="1"/>
</dbReference>
<feature type="domain" description="Histidine kinase" evidence="8">
    <location>
        <begin position="373"/>
        <end position="692"/>
    </location>
</feature>
<reference evidence="9 10" key="1">
    <citation type="submission" date="2022-07" db="EMBL/GenBank/DDBJ databases">
        <title>Genome-wide signatures of adaptation to extreme environments.</title>
        <authorList>
            <person name="Cho C.H."/>
            <person name="Yoon H.S."/>
        </authorList>
    </citation>
    <scope>NUCLEOTIDE SEQUENCE [LARGE SCALE GENOMIC DNA]</scope>
    <source>
        <strain evidence="9 10">DBV 063 E5</strain>
    </source>
</reference>
<dbReference type="Pfam" id="PF02518">
    <property type="entry name" value="HATPase_c"/>
    <property type="match status" value="1"/>
</dbReference>
<keyword evidence="6" id="KW-0902">Two-component regulatory system</keyword>
<dbReference type="InterPro" id="IPR005467">
    <property type="entry name" value="His_kinase_dom"/>
</dbReference>
<feature type="compositionally biased region" description="Low complexity" evidence="7">
    <location>
        <begin position="119"/>
        <end position="132"/>
    </location>
</feature>
<dbReference type="GO" id="GO:0000155">
    <property type="term" value="F:phosphorelay sensor kinase activity"/>
    <property type="evidence" value="ECO:0007669"/>
    <property type="project" value="InterPro"/>
</dbReference>
<feature type="region of interest" description="Disordered" evidence="7">
    <location>
        <begin position="758"/>
        <end position="780"/>
    </location>
</feature>
<evidence type="ECO:0000256" key="7">
    <source>
        <dbReference type="SAM" id="MobiDB-lite"/>
    </source>
</evidence>
<proteinExistence type="predicted"/>
<evidence type="ECO:0000313" key="9">
    <source>
        <dbReference type="EMBL" id="KAK4535674.1"/>
    </source>
</evidence>
<feature type="region of interest" description="Disordered" evidence="7">
    <location>
        <begin position="629"/>
        <end position="669"/>
    </location>
</feature>
<protein>
    <recommendedName>
        <fullName evidence="2">histidine kinase</fullName>
        <ecNumber evidence="2">2.7.13.3</ecNumber>
    </recommendedName>
</protein>
<evidence type="ECO:0000256" key="6">
    <source>
        <dbReference type="ARBA" id="ARBA00023012"/>
    </source>
</evidence>
<dbReference type="SMART" id="SM00387">
    <property type="entry name" value="HATPase_c"/>
    <property type="match status" value="1"/>
</dbReference>
<keyword evidence="5" id="KW-0418">Kinase</keyword>
<dbReference type="SMART" id="SM00388">
    <property type="entry name" value="HisKA"/>
    <property type="match status" value="1"/>
</dbReference>
<dbReference type="PRINTS" id="PR00344">
    <property type="entry name" value="BCTRLSENSOR"/>
</dbReference>
<organism evidence="9 10">
    <name type="scientific">Cyanidium caldarium</name>
    <name type="common">Red alga</name>
    <dbReference type="NCBI Taxonomy" id="2771"/>
    <lineage>
        <taxon>Eukaryota</taxon>
        <taxon>Rhodophyta</taxon>
        <taxon>Bangiophyceae</taxon>
        <taxon>Cyanidiales</taxon>
        <taxon>Cyanidiaceae</taxon>
        <taxon>Cyanidium</taxon>
    </lineage>
</organism>
<dbReference type="SUPFAM" id="SSF47384">
    <property type="entry name" value="Homodimeric domain of signal transducing histidine kinase"/>
    <property type="match status" value="1"/>
</dbReference>
<dbReference type="Gene3D" id="3.30.565.10">
    <property type="entry name" value="Histidine kinase-like ATPase, C-terminal domain"/>
    <property type="match status" value="1"/>
</dbReference>
<dbReference type="EC" id="2.7.13.3" evidence="2"/>
<evidence type="ECO:0000256" key="2">
    <source>
        <dbReference type="ARBA" id="ARBA00012438"/>
    </source>
</evidence>
<gene>
    <name evidence="9" type="ORF">CDCA_CDCA05G1699</name>
</gene>
<dbReference type="InterPro" id="IPR003594">
    <property type="entry name" value="HATPase_dom"/>
</dbReference>
<name>A0AAV9ITV5_CYACA</name>
<evidence type="ECO:0000256" key="4">
    <source>
        <dbReference type="ARBA" id="ARBA00022679"/>
    </source>
</evidence>
<feature type="region of interest" description="Disordered" evidence="7">
    <location>
        <begin position="316"/>
        <end position="358"/>
    </location>
</feature>
<feature type="compositionally biased region" description="Basic and acidic residues" evidence="7">
    <location>
        <begin position="316"/>
        <end position="332"/>
    </location>
</feature>
<evidence type="ECO:0000313" key="10">
    <source>
        <dbReference type="Proteomes" id="UP001301350"/>
    </source>
</evidence>
<dbReference type="InterPro" id="IPR004358">
    <property type="entry name" value="Sig_transdc_His_kin-like_C"/>
</dbReference>
<dbReference type="SUPFAM" id="SSF55874">
    <property type="entry name" value="ATPase domain of HSP90 chaperone/DNA topoisomerase II/histidine kinase"/>
    <property type="match status" value="1"/>
</dbReference>
<dbReference type="InterPro" id="IPR050736">
    <property type="entry name" value="Sensor_HK_Regulatory"/>
</dbReference>
<feature type="region of interest" description="Disordered" evidence="7">
    <location>
        <begin position="711"/>
        <end position="734"/>
    </location>
</feature>
<dbReference type="PANTHER" id="PTHR43711:SF1">
    <property type="entry name" value="HISTIDINE KINASE 1"/>
    <property type="match status" value="1"/>
</dbReference>
<keyword evidence="10" id="KW-1185">Reference proteome</keyword>
<dbReference type="InterPro" id="IPR036097">
    <property type="entry name" value="HisK_dim/P_sf"/>
</dbReference>
<feature type="region of interest" description="Disordered" evidence="7">
    <location>
        <begin position="89"/>
        <end position="139"/>
    </location>
</feature>
<dbReference type="InterPro" id="IPR036890">
    <property type="entry name" value="HATPase_C_sf"/>
</dbReference>
<dbReference type="Proteomes" id="UP001301350">
    <property type="component" value="Unassembled WGS sequence"/>
</dbReference>
<dbReference type="InterPro" id="IPR003661">
    <property type="entry name" value="HisK_dim/P_dom"/>
</dbReference>
<evidence type="ECO:0000256" key="1">
    <source>
        <dbReference type="ARBA" id="ARBA00000085"/>
    </source>
</evidence>
<dbReference type="CDD" id="cd00082">
    <property type="entry name" value="HisKA"/>
    <property type="match status" value="1"/>
</dbReference>
<keyword evidence="3" id="KW-0597">Phosphoprotein</keyword>
<evidence type="ECO:0000256" key="3">
    <source>
        <dbReference type="ARBA" id="ARBA00022553"/>
    </source>
</evidence>
<dbReference type="AlphaFoldDB" id="A0AAV9ITV5"/>
<dbReference type="Pfam" id="PF00512">
    <property type="entry name" value="HisKA"/>
    <property type="match status" value="1"/>
</dbReference>